<dbReference type="InterPro" id="IPR036400">
    <property type="entry name" value="Cyt_B5-like_heme/steroid_sf"/>
</dbReference>
<dbReference type="EC" id="1.7.1.3" evidence="7"/>
<dbReference type="Gene3D" id="3.90.420.10">
    <property type="entry name" value="Oxidoreductase, molybdopterin-binding domain"/>
    <property type="match status" value="1"/>
</dbReference>
<dbReference type="PROSITE" id="PS51384">
    <property type="entry name" value="FAD_FR"/>
    <property type="match status" value="1"/>
</dbReference>
<keyword evidence="13" id="KW-0560">Oxidoreductase</keyword>
<evidence type="ECO:0000256" key="14">
    <source>
        <dbReference type="ARBA" id="ARBA00023063"/>
    </source>
</evidence>
<evidence type="ECO:0000256" key="1">
    <source>
        <dbReference type="ARBA" id="ARBA00001924"/>
    </source>
</evidence>
<dbReference type="InterPro" id="IPR036374">
    <property type="entry name" value="OxRdtase_Mopterin-bd_sf"/>
</dbReference>
<evidence type="ECO:0000256" key="3">
    <source>
        <dbReference type="ARBA" id="ARBA00001974"/>
    </source>
</evidence>
<evidence type="ECO:0000256" key="15">
    <source>
        <dbReference type="ARBA" id="ARBA00049155"/>
    </source>
</evidence>
<comment type="cofactor">
    <cofactor evidence="1">
        <name>Mo-molybdopterin</name>
        <dbReference type="ChEBI" id="CHEBI:71302"/>
    </cofactor>
</comment>
<evidence type="ECO:0000256" key="9">
    <source>
        <dbReference type="ARBA" id="ARBA00022505"/>
    </source>
</evidence>
<feature type="region of interest" description="Disordered" evidence="16">
    <location>
        <begin position="141"/>
        <end position="205"/>
    </location>
</feature>
<dbReference type="InterPro" id="IPR017927">
    <property type="entry name" value="FAD-bd_FR_type"/>
</dbReference>
<feature type="compositionally biased region" description="Basic and acidic residues" evidence="16">
    <location>
        <begin position="766"/>
        <end position="782"/>
    </location>
</feature>
<dbReference type="Gene3D" id="2.40.30.10">
    <property type="entry name" value="Translation factors"/>
    <property type="match status" value="1"/>
</dbReference>
<evidence type="ECO:0000256" key="12">
    <source>
        <dbReference type="ARBA" id="ARBA00022827"/>
    </source>
</evidence>
<comment type="similarity">
    <text evidence="5">Belongs to the nitrate reductase family.</text>
</comment>
<feature type="region of interest" description="Disordered" evidence="16">
    <location>
        <begin position="1"/>
        <end position="30"/>
    </location>
</feature>
<sequence>MTPTAKPHYTRPNRSHGGSSKGEIQDEPDWVRTHNHRIGFRDRNDRHAGLTHAGDDWNTEQQRQFLIQAKEEAEELGTELSDKKLVDVREFMTKQEVRFGNSAVFRDYHLRFPGNHPRGWRYVLHTTEDFIKYKQDWPVNVKKRQQDEDQKRKESEQKEDDSQAPEKEHEWRRGRGENETHNEAHAAGEGDGQKKDESQSLQDKYSPQELSLLRSLQGESELMRTIKENDGTVKSPIKPAKEQDLSIDEADQFTPDNWINRSTNLIRLTGKHPLNCEPELTALFDAGLITPNQLHYIRNHGSVPHLLWETHRIDVQNGKLVLSMDNLQNDYEAINIAVALACDGNRRKELNMIRKSKGFNWGAGAISCAFWKGPLLRDVLLAAGFEGESTQNNGIRRWVHFEGADELSEGKYATSIPLAYAMDPENDVILAYEMNDVPLPPDHGYPVRLLIPGFVGGRCVKWLHRIWVSEKANDSYYHIWDNRVLPTFIRDMDSEFAETMFRHPSTACNEQNLNSIIVKPEHGETIRLPDSDSNLNYRISGIAYDGGGHEVQRVEVSLDGGITWLYCIRKFPQYPVRHGCKFWTWLHWHVDVGLSHLVRAKSVVVRSFNVFKNTQPEKPAWNIMGMMNNCWYTVRPEILHDDEHRAITLYFRHPCEPGTGNGGWMQPSAENQIERIKHEVASPQKQFTREEIEKHNREDDCWIVLNGKVYDATSVLDWHPGGKTPIMAHAGKVHVDTTDEFASIHDDYAEKKLSGKNVSWAKSPRRRWDTSRDREATAKEKANPSGKASGIVLDRHRWNAVCFKEKKALSEDTNQYIFTLPPGVKKIGLGTCQHLQLGFHFRDRLVVRPYTPTRPIFEKEEDGTFSLVPGGTMSNILDCLRAGEEIEVKGPAGEIMYVGQGKFVIDKKEYHFDKVSLILGGSGITPGYQLISRILRAKDQDDKEDKTALKVIDANKTEGDILLRGELDELANKHPDQFEITYVVSHPGDDWKGEKGHVSKSILEKYAFGPEKRTVALLCGPPTMIQKAVLPALQEMGYNEDENLFGFYSKFLASFGQVSWWDQTSSTSTISINLYFR</sequence>
<keyword evidence="10" id="KW-0285">Flavoprotein</keyword>
<dbReference type="SUPFAM" id="SSF55856">
    <property type="entry name" value="Cytochrome b5-like heme/steroid binding domain"/>
    <property type="match status" value="1"/>
</dbReference>
<evidence type="ECO:0000256" key="6">
    <source>
        <dbReference type="ARBA" id="ARBA00011738"/>
    </source>
</evidence>
<evidence type="ECO:0000256" key="10">
    <source>
        <dbReference type="ARBA" id="ARBA00022630"/>
    </source>
</evidence>
<dbReference type="SMART" id="SM01117">
    <property type="entry name" value="Cyt-b5"/>
    <property type="match status" value="1"/>
</dbReference>
<dbReference type="CDD" id="cd06183">
    <property type="entry name" value="cyt_b5_reduct_like"/>
    <property type="match status" value="1"/>
</dbReference>
<comment type="caution">
    <text evidence="19">The sequence shown here is derived from an EMBL/GenBank/DDBJ whole genome shotgun (WGS) entry which is preliminary data.</text>
</comment>
<dbReference type="InterPro" id="IPR005066">
    <property type="entry name" value="MoCF_OxRdtse_dimer"/>
</dbReference>
<evidence type="ECO:0000313" key="20">
    <source>
        <dbReference type="Proteomes" id="UP001220256"/>
    </source>
</evidence>
<dbReference type="Pfam" id="PF00173">
    <property type="entry name" value="Cyt-b5"/>
    <property type="match status" value="1"/>
</dbReference>
<dbReference type="PANTHER" id="PTHR19372">
    <property type="entry name" value="SULFITE REDUCTASE"/>
    <property type="match status" value="1"/>
</dbReference>
<evidence type="ECO:0000313" key="19">
    <source>
        <dbReference type="EMBL" id="KAJ5264560.1"/>
    </source>
</evidence>
<proteinExistence type="inferred from homology"/>
<comment type="subunit">
    <text evidence="6">Homodimer.</text>
</comment>
<feature type="region of interest" description="Disordered" evidence="16">
    <location>
        <begin position="761"/>
        <end position="787"/>
    </location>
</feature>
<dbReference type="Pfam" id="PF00970">
    <property type="entry name" value="FAD_binding_6"/>
    <property type="match status" value="1"/>
</dbReference>
<keyword evidence="11" id="KW-0479">Metal-binding</keyword>
<evidence type="ECO:0000256" key="7">
    <source>
        <dbReference type="ARBA" id="ARBA00012673"/>
    </source>
</evidence>
<dbReference type="PRINTS" id="PR00406">
    <property type="entry name" value="CYTB5RDTASE"/>
</dbReference>
<dbReference type="Gene3D" id="3.40.50.80">
    <property type="entry name" value="Nucleotide-binding domain of ferredoxin-NADP reductase (FNR) module"/>
    <property type="match status" value="1"/>
</dbReference>
<feature type="domain" description="FAD-binding FR-type" evidence="18">
    <location>
        <begin position="796"/>
        <end position="898"/>
    </location>
</feature>
<dbReference type="SUPFAM" id="SSF63380">
    <property type="entry name" value="Riboflavin synthase domain-like"/>
    <property type="match status" value="1"/>
</dbReference>
<comment type="function">
    <text evidence="4">Nitrate reductase is a key enzyme involved in the first step of nitrate assimilation in plants, fungi and bacteria.</text>
</comment>
<organism evidence="19 20">
    <name type="scientific">Penicillium chrysogenum</name>
    <name type="common">Penicillium notatum</name>
    <dbReference type="NCBI Taxonomy" id="5076"/>
    <lineage>
        <taxon>Eukaryota</taxon>
        <taxon>Fungi</taxon>
        <taxon>Dikarya</taxon>
        <taxon>Ascomycota</taxon>
        <taxon>Pezizomycotina</taxon>
        <taxon>Eurotiomycetes</taxon>
        <taxon>Eurotiomycetidae</taxon>
        <taxon>Eurotiales</taxon>
        <taxon>Aspergillaceae</taxon>
        <taxon>Penicillium</taxon>
        <taxon>Penicillium chrysogenum species complex</taxon>
    </lineage>
</organism>
<dbReference type="Gene3D" id="3.10.120.10">
    <property type="entry name" value="Cytochrome b5-like heme/steroid binding domain"/>
    <property type="match status" value="1"/>
</dbReference>
<dbReference type="PANTHER" id="PTHR19372:SF7">
    <property type="entry name" value="SULFITE OXIDASE, MITOCHONDRIAL"/>
    <property type="match status" value="1"/>
</dbReference>
<evidence type="ECO:0000256" key="4">
    <source>
        <dbReference type="ARBA" id="ARBA00003838"/>
    </source>
</evidence>
<comment type="catalytic activity">
    <reaction evidence="15">
        <text>nitrite + NADP(+) + H2O = nitrate + NADPH + H(+)</text>
        <dbReference type="Rhea" id="RHEA:19061"/>
        <dbReference type="ChEBI" id="CHEBI:15377"/>
        <dbReference type="ChEBI" id="CHEBI:15378"/>
        <dbReference type="ChEBI" id="CHEBI:16301"/>
        <dbReference type="ChEBI" id="CHEBI:17632"/>
        <dbReference type="ChEBI" id="CHEBI:57783"/>
        <dbReference type="ChEBI" id="CHEBI:58349"/>
        <dbReference type="EC" id="1.7.1.3"/>
    </reaction>
</comment>
<evidence type="ECO:0000256" key="8">
    <source>
        <dbReference type="ARBA" id="ARBA00015499"/>
    </source>
</evidence>
<dbReference type="InterPro" id="IPR039261">
    <property type="entry name" value="FNR_nucleotide-bd"/>
</dbReference>
<feature type="domain" description="Cytochrome b5 heme-binding" evidence="17">
    <location>
        <begin position="684"/>
        <end position="762"/>
    </location>
</feature>
<dbReference type="Gene3D" id="2.60.40.650">
    <property type="match status" value="1"/>
</dbReference>
<evidence type="ECO:0000259" key="18">
    <source>
        <dbReference type="PROSITE" id="PS51384"/>
    </source>
</evidence>
<dbReference type="InterPro" id="IPR000572">
    <property type="entry name" value="OxRdtase_Mopterin-bd_dom"/>
</dbReference>
<dbReference type="EMBL" id="JAPVEB010000004">
    <property type="protein sequence ID" value="KAJ5264560.1"/>
    <property type="molecule type" value="Genomic_DNA"/>
</dbReference>
<dbReference type="SUPFAM" id="SSF52343">
    <property type="entry name" value="Ferredoxin reductase-like, C-terminal NADP-linked domain"/>
    <property type="match status" value="1"/>
</dbReference>
<dbReference type="PRINTS" id="PR00407">
    <property type="entry name" value="EUMOPTERIN"/>
</dbReference>
<gene>
    <name evidence="19" type="ORF">N7505_007353</name>
</gene>
<evidence type="ECO:0000256" key="11">
    <source>
        <dbReference type="ARBA" id="ARBA00022723"/>
    </source>
</evidence>
<dbReference type="InterPro" id="IPR001433">
    <property type="entry name" value="OxRdtase_FAD/NAD-bd"/>
</dbReference>
<evidence type="ECO:0000256" key="2">
    <source>
        <dbReference type="ARBA" id="ARBA00001971"/>
    </source>
</evidence>
<dbReference type="InterPro" id="IPR008333">
    <property type="entry name" value="Cbr1-like_FAD-bd_dom"/>
</dbReference>
<reference evidence="19 20" key="1">
    <citation type="journal article" date="2023" name="IMA Fungus">
        <title>Comparative genomic study of the Penicillium genus elucidates a diverse pangenome and 15 lateral gene transfer events.</title>
        <authorList>
            <person name="Petersen C."/>
            <person name="Sorensen T."/>
            <person name="Nielsen M.R."/>
            <person name="Sondergaard T.E."/>
            <person name="Sorensen J.L."/>
            <person name="Fitzpatrick D.A."/>
            <person name="Frisvad J.C."/>
            <person name="Nielsen K.L."/>
        </authorList>
    </citation>
    <scope>NUCLEOTIDE SEQUENCE [LARGE SCALE GENOMIC DNA]</scope>
    <source>
        <strain evidence="19 20">IBT 3361</strain>
    </source>
</reference>
<protein>
    <recommendedName>
        <fullName evidence="8">Nitrate reductase [NADPH]</fullName>
        <ecNumber evidence="7">1.7.1.3</ecNumber>
    </recommendedName>
</protein>
<dbReference type="SUPFAM" id="SSF56524">
    <property type="entry name" value="Oxidoreductase molybdopterin-binding domain"/>
    <property type="match status" value="1"/>
</dbReference>
<name>A0ABQ8WD80_PENCH</name>
<evidence type="ECO:0000259" key="17">
    <source>
        <dbReference type="PROSITE" id="PS50255"/>
    </source>
</evidence>
<keyword evidence="14" id="KW-0534">Nitrate assimilation</keyword>
<dbReference type="Proteomes" id="UP001220256">
    <property type="component" value="Unassembled WGS sequence"/>
</dbReference>
<dbReference type="InterPro" id="IPR001199">
    <property type="entry name" value="Cyt_B5-like_heme/steroid-bd"/>
</dbReference>
<accession>A0ABQ8WD80</accession>
<keyword evidence="12" id="KW-0274">FAD</keyword>
<evidence type="ECO:0000256" key="5">
    <source>
        <dbReference type="ARBA" id="ARBA00006253"/>
    </source>
</evidence>
<dbReference type="Pfam" id="PF00175">
    <property type="entry name" value="NAD_binding_1"/>
    <property type="match status" value="1"/>
</dbReference>
<dbReference type="Pfam" id="PF03404">
    <property type="entry name" value="Mo-co_dimer"/>
    <property type="match status" value="1"/>
</dbReference>
<keyword evidence="20" id="KW-1185">Reference proteome</keyword>
<comment type="cofactor">
    <cofactor evidence="2">
        <name>heme</name>
        <dbReference type="ChEBI" id="CHEBI:30413"/>
    </cofactor>
</comment>
<evidence type="ECO:0000256" key="13">
    <source>
        <dbReference type="ARBA" id="ARBA00023002"/>
    </source>
</evidence>
<dbReference type="SUPFAM" id="SSF81296">
    <property type="entry name" value="E set domains"/>
    <property type="match status" value="1"/>
</dbReference>
<dbReference type="InterPro" id="IPR014756">
    <property type="entry name" value="Ig_E-set"/>
</dbReference>
<comment type="cofactor">
    <cofactor evidence="3">
        <name>FAD</name>
        <dbReference type="ChEBI" id="CHEBI:57692"/>
    </cofactor>
</comment>
<dbReference type="PROSITE" id="PS50255">
    <property type="entry name" value="CYTOCHROME_B5_2"/>
    <property type="match status" value="1"/>
</dbReference>
<evidence type="ECO:0000256" key="16">
    <source>
        <dbReference type="SAM" id="MobiDB-lite"/>
    </source>
</evidence>
<keyword evidence="9" id="KW-0500">Molybdenum</keyword>
<dbReference type="Pfam" id="PF00174">
    <property type="entry name" value="Oxidored_molyb"/>
    <property type="match status" value="1"/>
</dbReference>
<dbReference type="InterPro" id="IPR008335">
    <property type="entry name" value="Mopterin_OxRdtase_euk"/>
</dbReference>
<dbReference type="InterPro" id="IPR017938">
    <property type="entry name" value="Riboflavin_synthase-like_b-brl"/>
</dbReference>
<feature type="compositionally biased region" description="Basic and acidic residues" evidence="16">
    <location>
        <begin position="144"/>
        <end position="198"/>
    </location>
</feature>